<name>A0A7W2PX15_9PSED</name>
<sequence>MIRFWTENPQGLLNKLKELINQDEPKGRINTWEEHKDGFRHTAKDWKETGLMVPVIADDKKSLYFNMTVVKDEYAYAYYHGHLLQTFIEHLSKHFTSANFADTRAKK</sequence>
<accession>A0A7W2PX15</accession>
<evidence type="ECO:0000313" key="1">
    <source>
        <dbReference type="EMBL" id="MBA6063981.1"/>
    </source>
</evidence>
<organism evidence="1 2">
    <name type="scientific">Pseudomonas mosselii</name>
    <dbReference type="NCBI Taxonomy" id="78327"/>
    <lineage>
        <taxon>Bacteria</taxon>
        <taxon>Pseudomonadati</taxon>
        <taxon>Pseudomonadota</taxon>
        <taxon>Gammaproteobacteria</taxon>
        <taxon>Pseudomonadales</taxon>
        <taxon>Pseudomonadaceae</taxon>
        <taxon>Pseudomonas</taxon>
    </lineage>
</organism>
<dbReference type="AlphaFoldDB" id="A0A7W2PX15"/>
<comment type="caution">
    <text evidence="1">The sequence shown here is derived from an EMBL/GenBank/DDBJ whole genome shotgun (WGS) entry which is preliminary data.</text>
</comment>
<dbReference type="EMBL" id="JACGDE010000002">
    <property type="protein sequence ID" value="MBA6063981.1"/>
    <property type="molecule type" value="Genomic_DNA"/>
</dbReference>
<gene>
    <name evidence="1" type="ORF">H4C75_04320</name>
</gene>
<proteinExistence type="predicted"/>
<reference evidence="1 2" key="1">
    <citation type="submission" date="2020-07" db="EMBL/GenBank/DDBJ databases">
        <title>Diversity of carbapenemase encoding genes among Pseudomonas putida group clinical isolates in a tertiary Brazilian hospital.</title>
        <authorList>
            <person name="Alberto-Lei F."/>
            <person name="Nodari C.S."/>
            <person name="Streling A.P."/>
            <person name="Paulino J.T."/>
            <person name="Bessa-Neto F.O."/>
            <person name="Cayo R."/>
            <person name="Gales A.C."/>
        </authorList>
    </citation>
    <scope>NUCLEOTIDE SEQUENCE [LARGE SCALE GENOMIC DNA]</scope>
    <source>
        <strain evidence="1 2">14802</strain>
    </source>
</reference>
<dbReference type="Proteomes" id="UP000541770">
    <property type="component" value="Unassembled WGS sequence"/>
</dbReference>
<protein>
    <submittedName>
        <fullName evidence="1">Uncharacterized protein</fullName>
    </submittedName>
</protein>
<evidence type="ECO:0000313" key="2">
    <source>
        <dbReference type="Proteomes" id="UP000541770"/>
    </source>
</evidence>
<dbReference type="RefSeq" id="WP_182322028.1">
    <property type="nucleotide sequence ID" value="NZ_JACGDE010000002.1"/>
</dbReference>